<evidence type="ECO:0000313" key="1">
    <source>
        <dbReference type="EMBL" id="KGF72298.1"/>
    </source>
</evidence>
<keyword evidence="2" id="KW-1185">Reference proteome</keyword>
<organism evidence="1 2">
    <name type="scientific">Neosynechococcus sphagnicola sy1</name>
    <dbReference type="NCBI Taxonomy" id="1497020"/>
    <lineage>
        <taxon>Bacteria</taxon>
        <taxon>Bacillati</taxon>
        <taxon>Cyanobacteriota</taxon>
        <taxon>Cyanophyceae</taxon>
        <taxon>Neosynechococcales</taxon>
        <taxon>Neosynechococcaceae</taxon>
        <taxon>Neosynechococcus</taxon>
    </lineage>
</organism>
<sequence length="74" mass="8653">MLIDLYFSRLKPDYVKVIEVRGIANKIMMSYQNQCLSGDIDGKKFLNPFLKSQDDFDKETDKFIKLVAEHAEHI</sequence>
<gene>
    <name evidence="1" type="ORF">DO97_10855</name>
</gene>
<accession>A0A098TN79</accession>
<name>A0A098TN79_9CYAN</name>
<protein>
    <submittedName>
        <fullName evidence="1">Uncharacterized protein</fullName>
    </submittedName>
</protein>
<dbReference type="EMBL" id="JJML01000030">
    <property type="protein sequence ID" value="KGF72298.1"/>
    <property type="molecule type" value="Genomic_DNA"/>
</dbReference>
<evidence type="ECO:0000313" key="2">
    <source>
        <dbReference type="Proteomes" id="UP000030170"/>
    </source>
</evidence>
<dbReference type="RefSeq" id="WP_036534296.1">
    <property type="nucleotide sequence ID" value="NZ_JJML01000030.1"/>
</dbReference>
<dbReference type="Proteomes" id="UP000030170">
    <property type="component" value="Unassembled WGS sequence"/>
</dbReference>
<proteinExistence type="predicted"/>
<reference evidence="1 2" key="1">
    <citation type="journal article" date="2014" name="Mol. Ecol.">
        <title>Evolution of Synechococcus.</title>
        <authorList>
            <person name="Dvorak P."/>
            <person name="Casamatta D."/>
            <person name="Hasler P."/>
            <person name="Poulickova A."/>
            <person name="Ondrej V."/>
            <person name="Sanges R."/>
        </authorList>
    </citation>
    <scope>NUCLEOTIDE SEQUENCE [LARGE SCALE GENOMIC DNA]</scope>
    <source>
        <strain evidence="1 2">CAUP A 1101</strain>
    </source>
</reference>
<comment type="caution">
    <text evidence="1">The sequence shown here is derived from an EMBL/GenBank/DDBJ whole genome shotgun (WGS) entry which is preliminary data.</text>
</comment>
<dbReference type="AlphaFoldDB" id="A0A098TN79"/>